<accession>A0A7K1GPY8</accession>
<dbReference type="GO" id="GO:0000028">
    <property type="term" value="P:ribosomal small subunit assembly"/>
    <property type="evidence" value="ECO:0007669"/>
    <property type="project" value="TreeGrafter"/>
</dbReference>
<keyword evidence="2 3" id="KW-0690">Ribosome biogenesis</keyword>
<dbReference type="Pfam" id="PF02576">
    <property type="entry name" value="RimP_N"/>
    <property type="match status" value="1"/>
</dbReference>
<gene>
    <name evidence="3 6" type="primary">rimP</name>
    <name evidence="6" type="ORF">GJV77_13925</name>
</gene>
<dbReference type="InterPro" id="IPR035956">
    <property type="entry name" value="RimP_N_sf"/>
</dbReference>
<keyword evidence="7" id="KW-1185">Reference proteome</keyword>
<dbReference type="Gene3D" id="3.30.300.70">
    <property type="entry name" value="RimP-like superfamily, N-terminal"/>
    <property type="match status" value="1"/>
</dbReference>
<dbReference type="InterPro" id="IPR003728">
    <property type="entry name" value="Ribosome_maturation_RimP"/>
</dbReference>
<name>A0A7K1GPY8_9FLAO</name>
<evidence type="ECO:0000313" key="6">
    <source>
        <dbReference type="EMBL" id="MTH30972.1"/>
    </source>
</evidence>
<dbReference type="AlphaFoldDB" id="A0A7K1GPY8"/>
<dbReference type="GO" id="GO:0006412">
    <property type="term" value="P:translation"/>
    <property type="evidence" value="ECO:0007669"/>
    <property type="project" value="TreeGrafter"/>
</dbReference>
<evidence type="ECO:0000313" key="7">
    <source>
        <dbReference type="Proteomes" id="UP000488936"/>
    </source>
</evidence>
<dbReference type="InterPro" id="IPR028989">
    <property type="entry name" value="RimP_N"/>
</dbReference>
<comment type="caution">
    <text evidence="6">The sequence shown here is derived from an EMBL/GenBank/DDBJ whole genome shotgun (WGS) entry which is preliminary data.</text>
</comment>
<evidence type="ECO:0000259" key="4">
    <source>
        <dbReference type="Pfam" id="PF02576"/>
    </source>
</evidence>
<evidence type="ECO:0000256" key="2">
    <source>
        <dbReference type="ARBA" id="ARBA00022517"/>
    </source>
</evidence>
<proteinExistence type="inferred from homology"/>
<sequence>MTLKGKVQQLIDQAFEEYTDLFLIDFTISSDNKIVVVIDGDEGVVLQDCINVSRAIEHNLDREEEDFALEVASAGATAPLKLLRQYHKNVGRKLKVVTLEGEKIEATLDQIAEDKLTLKWKTREPKPIGKGKVTVEKEVTIPFDSIKEASVIISF</sequence>
<evidence type="ECO:0000259" key="5">
    <source>
        <dbReference type="Pfam" id="PF17384"/>
    </source>
</evidence>
<feature type="domain" description="Ribosome maturation factor RimP C-terminal" evidence="5">
    <location>
        <begin position="80"/>
        <end position="155"/>
    </location>
</feature>
<comment type="function">
    <text evidence="3">Required for maturation of 30S ribosomal subunits.</text>
</comment>
<dbReference type="PANTHER" id="PTHR33867">
    <property type="entry name" value="RIBOSOME MATURATION FACTOR RIMP"/>
    <property type="match status" value="1"/>
</dbReference>
<comment type="similarity">
    <text evidence="3">Belongs to the RimP family.</text>
</comment>
<dbReference type="PANTHER" id="PTHR33867:SF1">
    <property type="entry name" value="RIBOSOME MATURATION FACTOR RIMP"/>
    <property type="match status" value="1"/>
</dbReference>
<dbReference type="Pfam" id="PF17384">
    <property type="entry name" value="DUF150_C"/>
    <property type="match status" value="1"/>
</dbReference>
<dbReference type="InterPro" id="IPR028998">
    <property type="entry name" value="RimP_C"/>
</dbReference>
<evidence type="ECO:0000256" key="3">
    <source>
        <dbReference type="HAMAP-Rule" id="MF_01077"/>
    </source>
</evidence>
<organism evidence="6 7">
    <name type="scientific">Myroides pelagicus</name>
    <dbReference type="NCBI Taxonomy" id="270914"/>
    <lineage>
        <taxon>Bacteria</taxon>
        <taxon>Pseudomonadati</taxon>
        <taxon>Bacteroidota</taxon>
        <taxon>Flavobacteriia</taxon>
        <taxon>Flavobacteriales</taxon>
        <taxon>Flavobacteriaceae</taxon>
        <taxon>Myroides</taxon>
    </lineage>
</organism>
<evidence type="ECO:0000256" key="1">
    <source>
        <dbReference type="ARBA" id="ARBA00022490"/>
    </source>
</evidence>
<dbReference type="NCBIfam" id="NF002531">
    <property type="entry name" value="PRK02001.1"/>
    <property type="match status" value="1"/>
</dbReference>
<reference evidence="6 7" key="1">
    <citation type="journal article" date="2006" name="Int. J. Syst. Evol. Microbiol.">
        <title>Myroides pelagicus sp. nov., isolated from seawater in Thailand.</title>
        <authorList>
            <person name="Yoon J."/>
            <person name="Maneerat S."/>
            <person name="Kawai F."/>
            <person name="Yokota A."/>
        </authorList>
    </citation>
    <scope>NUCLEOTIDE SEQUENCE [LARGE SCALE GENOMIC DNA]</scope>
    <source>
        <strain evidence="6 7">SM1T</strain>
    </source>
</reference>
<feature type="domain" description="Ribosome maturation factor RimP N-terminal" evidence="4">
    <location>
        <begin position="20"/>
        <end position="76"/>
    </location>
</feature>
<dbReference type="Proteomes" id="UP000488936">
    <property type="component" value="Unassembled WGS sequence"/>
</dbReference>
<dbReference type="EMBL" id="WMJY01000052">
    <property type="protein sequence ID" value="MTH30972.1"/>
    <property type="molecule type" value="Genomic_DNA"/>
</dbReference>
<dbReference type="GO" id="GO:0005829">
    <property type="term" value="C:cytosol"/>
    <property type="evidence" value="ECO:0007669"/>
    <property type="project" value="TreeGrafter"/>
</dbReference>
<protein>
    <recommendedName>
        <fullName evidence="3">Ribosome maturation factor RimP</fullName>
    </recommendedName>
</protein>
<dbReference type="OrthoDB" id="9789702at2"/>
<comment type="subcellular location">
    <subcellularLocation>
        <location evidence="3">Cytoplasm</location>
    </subcellularLocation>
</comment>
<keyword evidence="1 3" id="KW-0963">Cytoplasm</keyword>
<dbReference type="HAMAP" id="MF_01077">
    <property type="entry name" value="RimP"/>
    <property type="match status" value="1"/>
</dbReference>
<dbReference type="RefSeq" id="WP_155036940.1">
    <property type="nucleotide sequence ID" value="NZ_JAYMMG010000001.1"/>
</dbReference>
<dbReference type="SUPFAM" id="SSF75420">
    <property type="entry name" value="YhbC-like, N-terminal domain"/>
    <property type="match status" value="1"/>
</dbReference>